<dbReference type="PROSITE" id="PS50294">
    <property type="entry name" value="WD_REPEATS_REGION"/>
    <property type="match status" value="2"/>
</dbReference>
<feature type="repeat" description="WD" evidence="5">
    <location>
        <begin position="175"/>
        <end position="206"/>
    </location>
</feature>
<dbReference type="GO" id="GO:0005730">
    <property type="term" value="C:nucleolus"/>
    <property type="evidence" value="ECO:0007669"/>
    <property type="project" value="TreeGrafter"/>
</dbReference>
<keyword evidence="2 5" id="KW-0853">WD repeat</keyword>
<comment type="caution">
    <text evidence="6">The sequence shown here is derived from an EMBL/GenBank/DDBJ whole genome shotgun (WGS) entry which is preliminary data.</text>
</comment>
<reference evidence="6" key="2">
    <citation type="journal article" date="2023" name="Proc. Natl. Acad. Sci. U.S.A.">
        <title>A global phylogenomic analysis of the shiitake genus Lentinula.</title>
        <authorList>
            <person name="Sierra-Patev S."/>
            <person name="Min B."/>
            <person name="Naranjo-Ortiz M."/>
            <person name="Looney B."/>
            <person name="Konkel Z."/>
            <person name="Slot J.C."/>
            <person name="Sakamoto Y."/>
            <person name="Steenwyk J.L."/>
            <person name="Rokas A."/>
            <person name="Carro J."/>
            <person name="Camarero S."/>
            <person name="Ferreira P."/>
            <person name="Molpeceres G."/>
            <person name="Ruiz-Duenas F.J."/>
            <person name="Serrano A."/>
            <person name="Henrissat B."/>
            <person name="Drula E."/>
            <person name="Hughes K.W."/>
            <person name="Mata J.L."/>
            <person name="Ishikawa N.K."/>
            <person name="Vargas-Isla R."/>
            <person name="Ushijima S."/>
            <person name="Smith C.A."/>
            <person name="Donoghue J."/>
            <person name="Ahrendt S."/>
            <person name="Andreopoulos W."/>
            <person name="He G."/>
            <person name="LaButti K."/>
            <person name="Lipzen A."/>
            <person name="Ng V."/>
            <person name="Riley R."/>
            <person name="Sandor L."/>
            <person name="Barry K."/>
            <person name="Martinez A.T."/>
            <person name="Xiao Y."/>
            <person name="Gibbons J.G."/>
            <person name="Terashima K."/>
            <person name="Grigoriev I.V."/>
            <person name="Hibbett D."/>
        </authorList>
    </citation>
    <scope>NUCLEOTIDE SEQUENCE</scope>
    <source>
        <strain evidence="6">Sp2 HRB7682 ss15</strain>
    </source>
</reference>
<evidence type="ECO:0000256" key="4">
    <source>
        <dbReference type="ARBA" id="ARBA00023242"/>
    </source>
</evidence>
<dbReference type="InterPro" id="IPR015943">
    <property type="entry name" value="WD40/YVTN_repeat-like_dom_sf"/>
</dbReference>
<name>A0A9W9AVK1_9AGAR</name>
<dbReference type="Proteomes" id="UP001150238">
    <property type="component" value="Unassembled WGS sequence"/>
</dbReference>
<dbReference type="PANTHER" id="PTHR19848">
    <property type="entry name" value="WD40 REPEAT PROTEIN"/>
    <property type="match status" value="1"/>
</dbReference>
<evidence type="ECO:0000256" key="5">
    <source>
        <dbReference type="PROSITE-ProRule" id="PRU00221"/>
    </source>
</evidence>
<dbReference type="EMBL" id="JANVFS010000006">
    <property type="protein sequence ID" value="KAJ4491495.1"/>
    <property type="molecule type" value="Genomic_DNA"/>
</dbReference>
<protein>
    <submittedName>
        <fullName evidence="6">WD40-repeat-containing domain protein</fullName>
    </submittedName>
</protein>
<evidence type="ECO:0000256" key="1">
    <source>
        <dbReference type="ARBA" id="ARBA00004123"/>
    </source>
</evidence>
<evidence type="ECO:0000313" key="7">
    <source>
        <dbReference type="Proteomes" id="UP001150238"/>
    </source>
</evidence>
<dbReference type="Pfam" id="PF00400">
    <property type="entry name" value="WD40"/>
    <property type="match status" value="2"/>
</dbReference>
<sequence>MSSSKFSVRTLPIVTVQPTFPIVVNEVYSGVIPFENIWISCYNNSSSDPPAPSSSIHSKVRVVLDDEDREKVVYQVREGDVNISEAERRDFGYIYSVSSPSLRIPPTRLLFPVQEYADPEKSNPQKPHRITAFSLAPDKSQYTIGYLDGSVLLYPSVPIQNSQSKYPTGLSPALTRAHRSTVTSLRFFPSSRVLLSSGADFTLQVYPADPIAAASVSSAPGLSSKRVSSVRTLTAHTRSVTSSAMIGRGRAIISSSMDGTIRVWDVSTGEEETLVHSAAGVGIGINRIFLDSDRDLSSSEDAEPSSNGRLYAALHDGSFEVFTLDGSQKPRKLVHEFRSEKSIYGALNAITVSMPTAEAREKFIAVGSAQGVISIYNASSYASVHFRRNEASIEDLDFVPLPQSKLGLVITTGDGLPWIASLDELPITGSVDAKVSVYAELVGGDVDAVRNVSVHTVSSTIEVWTASDDGIVRRYVL</sequence>
<evidence type="ECO:0000256" key="2">
    <source>
        <dbReference type="ARBA" id="ARBA00022574"/>
    </source>
</evidence>
<dbReference type="PANTHER" id="PTHR19848:SF0">
    <property type="entry name" value="NOTCHLESS PROTEIN HOMOLOG 1"/>
    <property type="match status" value="1"/>
</dbReference>
<dbReference type="Gene3D" id="2.130.10.10">
    <property type="entry name" value="YVTN repeat-like/Quinoprotein amine dehydrogenase"/>
    <property type="match status" value="2"/>
</dbReference>
<proteinExistence type="predicted"/>
<dbReference type="PROSITE" id="PS50082">
    <property type="entry name" value="WD_REPEATS_2"/>
    <property type="match status" value="2"/>
</dbReference>
<keyword evidence="3" id="KW-0677">Repeat</keyword>
<feature type="repeat" description="WD" evidence="5">
    <location>
        <begin position="233"/>
        <end position="274"/>
    </location>
</feature>
<comment type="subcellular location">
    <subcellularLocation>
        <location evidence="1">Nucleus</location>
    </subcellularLocation>
</comment>
<dbReference type="GO" id="GO:0000027">
    <property type="term" value="P:ribosomal large subunit assembly"/>
    <property type="evidence" value="ECO:0007669"/>
    <property type="project" value="TreeGrafter"/>
</dbReference>
<organism evidence="6 7">
    <name type="scientific">Lentinula lateritia</name>
    <dbReference type="NCBI Taxonomy" id="40482"/>
    <lineage>
        <taxon>Eukaryota</taxon>
        <taxon>Fungi</taxon>
        <taxon>Dikarya</taxon>
        <taxon>Basidiomycota</taxon>
        <taxon>Agaricomycotina</taxon>
        <taxon>Agaricomycetes</taxon>
        <taxon>Agaricomycetidae</taxon>
        <taxon>Agaricales</taxon>
        <taxon>Marasmiineae</taxon>
        <taxon>Omphalotaceae</taxon>
        <taxon>Lentinula</taxon>
    </lineage>
</organism>
<dbReference type="InterPro" id="IPR001680">
    <property type="entry name" value="WD40_rpt"/>
</dbReference>
<dbReference type="InterPro" id="IPR036322">
    <property type="entry name" value="WD40_repeat_dom_sf"/>
</dbReference>
<evidence type="ECO:0000313" key="6">
    <source>
        <dbReference type="EMBL" id="KAJ4491495.1"/>
    </source>
</evidence>
<dbReference type="PROSITE" id="PS00678">
    <property type="entry name" value="WD_REPEATS_1"/>
    <property type="match status" value="1"/>
</dbReference>
<evidence type="ECO:0000256" key="3">
    <source>
        <dbReference type="ARBA" id="ARBA00022737"/>
    </source>
</evidence>
<dbReference type="SUPFAM" id="SSF50978">
    <property type="entry name" value="WD40 repeat-like"/>
    <property type="match status" value="1"/>
</dbReference>
<gene>
    <name evidence="6" type="ORF">C8J55DRAFT_420801</name>
</gene>
<keyword evidence="4" id="KW-0539">Nucleus</keyword>
<accession>A0A9W9AVK1</accession>
<reference evidence="6" key="1">
    <citation type="submission" date="2022-08" db="EMBL/GenBank/DDBJ databases">
        <authorList>
            <consortium name="DOE Joint Genome Institute"/>
            <person name="Min B."/>
            <person name="Riley R."/>
            <person name="Sierra-Patev S."/>
            <person name="Naranjo-Ortiz M."/>
            <person name="Looney B."/>
            <person name="Konkel Z."/>
            <person name="Slot J.C."/>
            <person name="Sakamoto Y."/>
            <person name="Steenwyk J.L."/>
            <person name="Rokas A."/>
            <person name="Carro J."/>
            <person name="Camarero S."/>
            <person name="Ferreira P."/>
            <person name="Molpeceres G."/>
            <person name="Ruiz-Duenas F.J."/>
            <person name="Serrano A."/>
            <person name="Henrissat B."/>
            <person name="Drula E."/>
            <person name="Hughes K.W."/>
            <person name="Mata J.L."/>
            <person name="Ishikawa N.K."/>
            <person name="Vargas-Isla R."/>
            <person name="Ushijima S."/>
            <person name="Smith C.A."/>
            <person name="Ahrendt S."/>
            <person name="Andreopoulos W."/>
            <person name="He G."/>
            <person name="Labutti K."/>
            <person name="Lipzen A."/>
            <person name="Ng V."/>
            <person name="Sandor L."/>
            <person name="Barry K."/>
            <person name="Martinez A.T."/>
            <person name="Xiao Y."/>
            <person name="Gibbons J.G."/>
            <person name="Terashima K."/>
            <person name="Hibbett D.S."/>
            <person name="Grigoriev I.V."/>
        </authorList>
    </citation>
    <scope>NUCLEOTIDE SEQUENCE</scope>
    <source>
        <strain evidence="6">Sp2 HRB7682 ss15</strain>
    </source>
</reference>
<dbReference type="InterPro" id="IPR019775">
    <property type="entry name" value="WD40_repeat_CS"/>
</dbReference>
<dbReference type="AlphaFoldDB" id="A0A9W9AVK1"/>
<dbReference type="SMART" id="SM00320">
    <property type="entry name" value="WD40"/>
    <property type="match status" value="4"/>
</dbReference>